<comment type="similarity">
    <text evidence="1">Belongs to the peptidase C48 family.</text>
</comment>
<evidence type="ECO:0000256" key="4">
    <source>
        <dbReference type="SAM" id="MobiDB-lite"/>
    </source>
</evidence>
<keyword evidence="7" id="KW-1185">Reference proteome</keyword>
<evidence type="ECO:0000259" key="5">
    <source>
        <dbReference type="PROSITE" id="PS50600"/>
    </source>
</evidence>
<protein>
    <recommendedName>
        <fullName evidence="5">Ubiquitin-like protease family profile domain-containing protein</fullName>
    </recommendedName>
</protein>
<organism evidence="6 7">
    <name type="scientific">Oryza rufipogon</name>
    <name type="common">Brownbeard rice</name>
    <name type="synonym">Asian wild rice</name>
    <dbReference type="NCBI Taxonomy" id="4529"/>
    <lineage>
        <taxon>Eukaryota</taxon>
        <taxon>Viridiplantae</taxon>
        <taxon>Streptophyta</taxon>
        <taxon>Embryophyta</taxon>
        <taxon>Tracheophyta</taxon>
        <taxon>Spermatophyta</taxon>
        <taxon>Magnoliopsida</taxon>
        <taxon>Liliopsida</taxon>
        <taxon>Poales</taxon>
        <taxon>Poaceae</taxon>
        <taxon>BOP clade</taxon>
        <taxon>Oryzoideae</taxon>
        <taxon>Oryzeae</taxon>
        <taxon>Oryzinae</taxon>
        <taxon>Oryza</taxon>
    </lineage>
</organism>
<keyword evidence="3" id="KW-0378">Hydrolase</keyword>
<dbReference type="InterPro" id="IPR003653">
    <property type="entry name" value="Peptidase_C48_C"/>
</dbReference>
<dbReference type="InterPro" id="IPR019557">
    <property type="entry name" value="AminoTfrase-like_pln_mobile"/>
</dbReference>
<dbReference type="HOGENOM" id="CLU_009900_0_0_1"/>
<feature type="compositionally biased region" description="Polar residues" evidence="4">
    <location>
        <begin position="534"/>
        <end position="544"/>
    </location>
</feature>
<feature type="region of interest" description="Disordered" evidence="4">
    <location>
        <begin position="510"/>
        <end position="547"/>
    </location>
</feature>
<reference evidence="7" key="1">
    <citation type="submission" date="2013-06" db="EMBL/GenBank/DDBJ databases">
        <authorList>
            <person name="Zhao Q."/>
        </authorList>
    </citation>
    <scope>NUCLEOTIDE SEQUENCE</scope>
    <source>
        <strain evidence="7">cv. W1943</strain>
    </source>
</reference>
<keyword evidence="2" id="KW-0645">Protease</keyword>
<evidence type="ECO:0000313" key="6">
    <source>
        <dbReference type="EnsemblPlants" id="ORUFI07G05010.1"/>
    </source>
</evidence>
<reference evidence="6" key="2">
    <citation type="submission" date="2015-06" db="UniProtKB">
        <authorList>
            <consortium name="EnsemblPlants"/>
        </authorList>
    </citation>
    <scope>IDENTIFICATION</scope>
</reference>
<dbReference type="Gramene" id="ORUFI07G05010.1">
    <property type="protein sequence ID" value="ORUFI07G05010.1"/>
    <property type="gene ID" value="ORUFI07G05010"/>
</dbReference>
<dbReference type="STRING" id="4529.A0A0E0Q4V1"/>
<evidence type="ECO:0000256" key="2">
    <source>
        <dbReference type="ARBA" id="ARBA00022670"/>
    </source>
</evidence>
<dbReference type="OMA" id="NITKWPI"/>
<feature type="domain" description="Ubiquitin-like protease family profile" evidence="5">
    <location>
        <begin position="615"/>
        <end position="806"/>
    </location>
</feature>
<dbReference type="eggNOG" id="ENOG502S5VQ">
    <property type="taxonomic scope" value="Eukaryota"/>
</dbReference>
<dbReference type="InterPro" id="IPR038765">
    <property type="entry name" value="Papain-like_cys_pep_sf"/>
</dbReference>
<feature type="compositionally biased region" description="Polar residues" evidence="4">
    <location>
        <begin position="515"/>
        <end position="525"/>
    </location>
</feature>
<dbReference type="Pfam" id="PF10536">
    <property type="entry name" value="PMD"/>
    <property type="match status" value="1"/>
</dbReference>
<dbReference type="GO" id="GO:0008234">
    <property type="term" value="F:cysteine-type peptidase activity"/>
    <property type="evidence" value="ECO:0007669"/>
    <property type="project" value="InterPro"/>
</dbReference>
<name>A0A0E0Q4V1_ORYRU</name>
<dbReference type="PANTHER" id="PTHR34835:SF34">
    <property type="entry name" value="OS08G0555500 PROTEIN"/>
    <property type="match status" value="1"/>
</dbReference>
<proteinExistence type="inferred from homology"/>
<dbReference type="Proteomes" id="UP000008022">
    <property type="component" value="Unassembled WGS sequence"/>
</dbReference>
<evidence type="ECO:0000256" key="3">
    <source>
        <dbReference type="ARBA" id="ARBA00022801"/>
    </source>
</evidence>
<sequence>MEDDEVRNEAQFEPSVQPRFDEITTEALVTEHKPVIMKDMTIACSIQRFLAVVANFDKSKISQIERIGFGRMLSLPDITFHRKLIGQIAERYDSKTETINIQGTAIPITTHDVKCIMGLPADGMIIKPKPHMNGEDYKYYSMYKQHKGKNISLHELARQINSAKHPDEHFLRRFVLFTIGYILCPTTKPIVSSQYLALLKDIDNIKNINWARITRDYLINCLNELKGGRRNLEGNVPLLQFWAWEHVHINDPMCTMTYVGRPPPLMAYWNEMNVMTWLKYDKKCILETGTVVVVIDDPEEIKGDIVPVQCEGQIDDKKIDGFMEDNTVDVIHIVPEPEEIKGDNVSEDCQGATAENNNGDFIKDDTPTNEEPDYMFKATKERTAADGFNSYGRGDDDESPHHVYIEDDVNVPSSPENFKYPEAHQSANFDAIMTQLMQIQQGCQFLDNKISTKLISIENTCIQNRRDIQAIKYRLGTTSRSRTFRKFKPAAKQEETVIDSRADCRQDLVDDSKNYDSQPNGTATSPHIIESDDNSQQNPTQLSTIGGRLRRPEGRIIKPTHKSQTDFIYYKKTFPKPVKSSREPKPHDLSLLDEVTLSYISKSEDKKLLSTIAGIKIFRQHLKPLILPKQAPSKAKWLNGTVIDAYIQIIIDKQSDTPRGQGIALLETATQCQLWKINGTDKGTCNKRYRDQRSKVAASYLEHEMIFLPLNRNSAHWYVAVLDGVNEKIQILDSLHMDRTSYDAEKTLTTTIKGIEKYLRYAKQDEHKTYKWNSTNITKWPICPMQVPQQKDGTRQLLLELKWPPP</sequence>
<dbReference type="Gene3D" id="3.40.395.10">
    <property type="entry name" value="Adenoviral Proteinase, Chain A"/>
    <property type="match status" value="1"/>
</dbReference>
<dbReference type="EnsemblPlants" id="ORUFI07G05010.1">
    <property type="protein sequence ID" value="ORUFI07G05010.1"/>
    <property type="gene ID" value="ORUFI07G05010"/>
</dbReference>
<dbReference type="PROSITE" id="PS50600">
    <property type="entry name" value="ULP_PROTEASE"/>
    <property type="match status" value="1"/>
</dbReference>
<dbReference type="SUPFAM" id="SSF54001">
    <property type="entry name" value="Cysteine proteinases"/>
    <property type="match status" value="1"/>
</dbReference>
<dbReference type="Pfam" id="PF02902">
    <property type="entry name" value="Peptidase_C48"/>
    <property type="match status" value="1"/>
</dbReference>
<evidence type="ECO:0000256" key="1">
    <source>
        <dbReference type="ARBA" id="ARBA00005234"/>
    </source>
</evidence>
<dbReference type="GO" id="GO:0006508">
    <property type="term" value="P:proteolysis"/>
    <property type="evidence" value="ECO:0007669"/>
    <property type="project" value="UniProtKB-KW"/>
</dbReference>
<accession>A0A0E0Q4V1</accession>
<dbReference type="AlphaFoldDB" id="A0A0E0Q4V1"/>
<evidence type="ECO:0000313" key="7">
    <source>
        <dbReference type="Proteomes" id="UP000008022"/>
    </source>
</evidence>
<dbReference type="PANTHER" id="PTHR34835">
    <property type="entry name" value="OS07G0283600 PROTEIN-RELATED"/>
    <property type="match status" value="1"/>
</dbReference>